<dbReference type="SUPFAM" id="SSF47473">
    <property type="entry name" value="EF-hand"/>
    <property type="match status" value="1"/>
</dbReference>
<keyword evidence="7" id="KW-0406">Ion transport</keyword>
<evidence type="ECO:0000256" key="2">
    <source>
        <dbReference type="ARBA" id="ARBA00022448"/>
    </source>
</evidence>
<evidence type="ECO:0000256" key="3">
    <source>
        <dbReference type="ARBA" id="ARBA00022449"/>
    </source>
</evidence>
<keyword evidence="12" id="KW-1185">Reference proteome</keyword>
<name>A0A6P4BA35_ZIZJJ</name>
<dbReference type="InParanoid" id="A0A6P4BA35"/>
<dbReference type="InterPro" id="IPR004837">
    <property type="entry name" value="NaCa_Exmemb"/>
</dbReference>
<keyword evidence="8 9" id="KW-0472">Membrane</keyword>
<gene>
    <name evidence="13" type="primary">LOC107432535</name>
</gene>
<accession>A0A6P4BA35</accession>
<feature type="transmembrane region" description="Helical" evidence="9">
    <location>
        <begin position="68"/>
        <end position="92"/>
    </location>
</feature>
<feature type="transmembrane region" description="Helical" evidence="9">
    <location>
        <begin position="532"/>
        <end position="552"/>
    </location>
</feature>
<feature type="transmembrane region" description="Helical" evidence="9">
    <location>
        <begin position="463"/>
        <end position="485"/>
    </location>
</feature>
<dbReference type="Proteomes" id="UP001652623">
    <property type="component" value="Chromosome 11"/>
</dbReference>
<keyword evidence="2" id="KW-0813">Transport</keyword>
<keyword evidence="10" id="KW-0732">Signal</keyword>
<keyword evidence="6 9" id="KW-1133">Transmembrane helix</keyword>
<comment type="subcellular location">
    <subcellularLocation>
        <location evidence="1">Endomembrane system</location>
        <topology evidence="1">Multi-pass membrane protein</topology>
    </subcellularLocation>
</comment>
<evidence type="ECO:0000256" key="5">
    <source>
        <dbReference type="ARBA" id="ARBA00022837"/>
    </source>
</evidence>
<sequence length="581" mass="63868">MSKPLLFTTFFFFFLFLILCGQSHCRSITDRTSSSDLVSDGVHDHRDTSYLRLDRFSYAAESTCEQTYGFLPCTTTVLGNLFLILVYGYLMYTSATYLSNGSELLLEILGPGIVGGLFLPVLGALPDAMLILVSGLSGSRETAQSQVSVGMGLLSGSTVMLLTVIWGSCVLVGKCDIEGPAAVDGKDTKGFSLTGSGVSTDIWTSYAARIMAVSVLPFIIVQLPQLLHSDSGRHLAVLIALIVSVALLLSYCLYQVFQPWIQRRRLAYAKHKHVISGILQHFKNSAMGKLLNEDGQPNKEVIHKLFLRIDENGDGHLSASELKALIIGIRFDEIDLDKDDAVEKVMKDFDTSNNAYVDADEFFRGISRWLDEAKRVGDANEDPGFRTMKFLNDFHLRIKHEHSLLGASDQGDEVVEGVEDAKWVTFRAILMLLVGAAIAAAFADPLVDVVDNFSDATSIPTFFISFIALPLATNSSEAVSAIIFASRKKIRTASLTFSELYGAVTMNNVLCLSVFLALVYVRGLTWDFSSEVLVILIVCVVMGIFGSFRTSFPLWTSSLAFLLYPFSLALVYVLDYVFGWS</sequence>
<dbReference type="GO" id="GO:0012505">
    <property type="term" value="C:endomembrane system"/>
    <property type="evidence" value="ECO:0007669"/>
    <property type="project" value="UniProtKB-SubCell"/>
</dbReference>
<dbReference type="Gene3D" id="1.10.238.10">
    <property type="entry name" value="EF-hand"/>
    <property type="match status" value="1"/>
</dbReference>
<dbReference type="PANTHER" id="PTHR31503:SF36">
    <property type="entry name" value="SODIUM_CALCIUM EXCHANGER MEMBRANE REGION DOMAIN-CONTAINING PROTEIN"/>
    <property type="match status" value="1"/>
</dbReference>
<dbReference type="Pfam" id="PF01699">
    <property type="entry name" value="Na_Ca_ex"/>
    <property type="match status" value="2"/>
</dbReference>
<dbReference type="PANTHER" id="PTHR31503">
    <property type="entry name" value="VACUOLAR CALCIUM ION TRANSPORTER"/>
    <property type="match status" value="1"/>
</dbReference>
<evidence type="ECO:0000256" key="4">
    <source>
        <dbReference type="ARBA" id="ARBA00022692"/>
    </source>
</evidence>
<keyword evidence="5" id="KW-0106">Calcium</keyword>
<dbReference type="GeneID" id="107432535"/>
<dbReference type="InterPro" id="IPR004713">
    <property type="entry name" value="CaH_exchang"/>
</dbReference>
<dbReference type="Pfam" id="PF13499">
    <property type="entry name" value="EF-hand_7"/>
    <property type="match status" value="1"/>
</dbReference>
<dbReference type="PROSITE" id="PS50222">
    <property type="entry name" value="EF_HAND_2"/>
    <property type="match status" value="2"/>
</dbReference>
<evidence type="ECO:0000256" key="8">
    <source>
        <dbReference type="ARBA" id="ARBA00023136"/>
    </source>
</evidence>
<evidence type="ECO:0000256" key="10">
    <source>
        <dbReference type="SAM" id="SignalP"/>
    </source>
</evidence>
<evidence type="ECO:0000256" key="9">
    <source>
        <dbReference type="SAM" id="Phobius"/>
    </source>
</evidence>
<evidence type="ECO:0000259" key="11">
    <source>
        <dbReference type="PROSITE" id="PS50222"/>
    </source>
</evidence>
<evidence type="ECO:0000256" key="1">
    <source>
        <dbReference type="ARBA" id="ARBA00004127"/>
    </source>
</evidence>
<dbReference type="InterPro" id="IPR018247">
    <property type="entry name" value="EF_Hand_1_Ca_BS"/>
</dbReference>
<feature type="domain" description="EF-hand" evidence="11">
    <location>
        <begin position="337"/>
        <end position="372"/>
    </location>
</feature>
<feature type="transmembrane region" description="Helical" evidence="9">
    <location>
        <begin position="559"/>
        <end position="578"/>
    </location>
</feature>
<keyword evidence="4 9" id="KW-0812">Transmembrane</keyword>
<evidence type="ECO:0000313" key="12">
    <source>
        <dbReference type="Proteomes" id="UP001652623"/>
    </source>
</evidence>
<dbReference type="FunCoup" id="A0A6P4BA35">
    <property type="interactions" value="897"/>
</dbReference>
<organism evidence="12 13">
    <name type="scientific">Ziziphus jujuba</name>
    <name type="common">Chinese jujube</name>
    <name type="synonym">Ziziphus sativa</name>
    <dbReference type="NCBI Taxonomy" id="326968"/>
    <lineage>
        <taxon>Eukaryota</taxon>
        <taxon>Viridiplantae</taxon>
        <taxon>Streptophyta</taxon>
        <taxon>Embryophyta</taxon>
        <taxon>Tracheophyta</taxon>
        <taxon>Spermatophyta</taxon>
        <taxon>Magnoliopsida</taxon>
        <taxon>eudicotyledons</taxon>
        <taxon>Gunneridae</taxon>
        <taxon>Pentapetalae</taxon>
        <taxon>rosids</taxon>
        <taxon>fabids</taxon>
        <taxon>Rosales</taxon>
        <taxon>Rhamnaceae</taxon>
        <taxon>Paliureae</taxon>
        <taxon>Ziziphus</taxon>
    </lineage>
</organism>
<dbReference type="PROSITE" id="PS00018">
    <property type="entry name" value="EF_HAND_1"/>
    <property type="match status" value="1"/>
</dbReference>
<dbReference type="GO" id="GO:0016020">
    <property type="term" value="C:membrane"/>
    <property type="evidence" value="ECO:0007669"/>
    <property type="project" value="InterPro"/>
</dbReference>
<dbReference type="GO" id="GO:0005509">
    <property type="term" value="F:calcium ion binding"/>
    <property type="evidence" value="ECO:0007669"/>
    <property type="project" value="InterPro"/>
</dbReference>
<dbReference type="KEGG" id="zju:107432535"/>
<dbReference type="CDD" id="cd00051">
    <property type="entry name" value="EFh"/>
    <property type="match status" value="1"/>
</dbReference>
<dbReference type="InterPro" id="IPR002048">
    <property type="entry name" value="EF_hand_dom"/>
</dbReference>
<keyword evidence="3" id="KW-0050">Antiport</keyword>
<feature type="transmembrane region" description="Helical" evidence="9">
    <location>
        <begin position="104"/>
        <end position="125"/>
    </location>
</feature>
<dbReference type="RefSeq" id="XP_015899171.1">
    <property type="nucleotide sequence ID" value="XM_016043685.4"/>
</dbReference>
<dbReference type="InterPro" id="IPR011992">
    <property type="entry name" value="EF-hand-dom_pair"/>
</dbReference>
<evidence type="ECO:0000256" key="6">
    <source>
        <dbReference type="ARBA" id="ARBA00022989"/>
    </source>
</evidence>
<proteinExistence type="predicted"/>
<feature type="domain" description="EF-hand" evidence="11">
    <location>
        <begin position="297"/>
        <end position="332"/>
    </location>
</feature>
<feature type="chain" id="PRO_5028219028" evidence="10">
    <location>
        <begin position="26"/>
        <end position="581"/>
    </location>
</feature>
<evidence type="ECO:0000256" key="7">
    <source>
        <dbReference type="ARBA" id="ARBA00023065"/>
    </source>
</evidence>
<dbReference type="GO" id="GO:0015369">
    <property type="term" value="F:calcium:proton antiporter activity"/>
    <property type="evidence" value="ECO:0007669"/>
    <property type="project" value="TreeGrafter"/>
</dbReference>
<feature type="transmembrane region" description="Helical" evidence="9">
    <location>
        <begin position="235"/>
        <end position="257"/>
    </location>
</feature>
<dbReference type="SMART" id="SM00054">
    <property type="entry name" value="EFh"/>
    <property type="match status" value="2"/>
</dbReference>
<reference evidence="13" key="1">
    <citation type="submission" date="2025-08" db="UniProtKB">
        <authorList>
            <consortium name="RefSeq"/>
        </authorList>
    </citation>
    <scope>IDENTIFICATION</scope>
    <source>
        <tissue evidence="13">Seedling</tissue>
    </source>
</reference>
<feature type="transmembrane region" description="Helical" evidence="9">
    <location>
        <begin position="424"/>
        <end position="443"/>
    </location>
</feature>
<evidence type="ECO:0000313" key="13">
    <source>
        <dbReference type="RefSeq" id="XP_015899171.1"/>
    </source>
</evidence>
<dbReference type="GO" id="GO:0006874">
    <property type="term" value="P:intracellular calcium ion homeostasis"/>
    <property type="evidence" value="ECO:0007669"/>
    <property type="project" value="TreeGrafter"/>
</dbReference>
<feature type="transmembrane region" description="Helical" evidence="9">
    <location>
        <begin position="145"/>
        <end position="166"/>
    </location>
</feature>
<dbReference type="AlphaFoldDB" id="A0A6P4BA35"/>
<feature type="signal peptide" evidence="10">
    <location>
        <begin position="1"/>
        <end position="25"/>
    </location>
</feature>
<feature type="transmembrane region" description="Helical" evidence="9">
    <location>
        <begin position="497"/>
        <end position="520"/>
    </location>
</feature>
<protein>
    <submittedName>
        <fullName evidence="13">Sodium/calcium exchanger NCL</fullName>
    </submittedName>
</protein>